<feature type="signal peptide" evidence="1">
    <location>
        <begin position="1"/>
        <end position="20"/>
    </location>
</feature>
<gene>
    <name evidence="2" type="ORF">ALC56_01385</name>
</gene>
<reference evidence="2 3" key="1">
    <citation type="submission" date="2016-03" db="EMBL/GenBank/DDBJ databases">
        <title>Trachymyrmex septentrionalis WGS genome.</title>
        <authorList>
            <person name="Nygaard S."/>
            <person name="Hu H."/>
            <person name="Boomsma J."/>
            <person name="Zhang G."/>
        </authorList>
    </citation>
    <scope>NUCLEOTIDE SEQUENCE [LARGE SCALE GENOMIC DNA]</scope>
    <source>
        <strain evidence="2">Tsep2-gDNA-1</strain>
        <tissue evidence="2">Whole body</tissue>
    </source>
</reference>
<name>A0A151K0T5_9HYME</name>
<protein>
    <submittedName>
        <fullName evidence="2">Uncharacterized protein</fullName>
    </submittedName>
</protein>
<dbReference type="AlphaFoldDB" id="A0A151K0T5"/>
<evidence type="ECO:0000256" key="1">
    <source>
        <dbReference type="SAM" id="SignalP"/>
    </source>
</evidence>
<keyword evidence="1" id="KW-0732">Signal</keyword>
<evidence type="ECO:0000313" key="2">
    <source>
        <dbReference type="EMBL" id="KYN44202.1"/>
    </source>
</evidence>
<dbReference type="Proteomes" id="UP000078541">
    <property type="component" value="Unassembled WGS sequence"/>
</dbReference>
<sequence>MKSGLLKALLLMLKSPLILADVPTPLMFEPSIPTLLLDVQ</sequence>
<dbReference type="EMBL" id="KQ981253">
    <property type="protein sequence ID" value="KYN44202.1"/>
    <property type="molecule type" value="Genomic_DNA"/>
</dbReference>
<accession>A0A151K0T5</accession>
<feature type="chain" id="PRO_5007583087" evidence="1">
    <location>
        <begin position="21"/>
        <end position="40"/>
    </location>
</feature>
<evidence type="ECO:0000313" key="3">
    <source>
        <dbReference type="Proteomes" id="UP000078541"/>
    </source>
</evidence>
<organism evidence="2 3">
    <name type="scientific">Trachymyrmex septentrionalis</name>
    <dbReference type="NCBI Taxonomy" id="34720"/>
    <lineage>
        <taxon>Eukaryota</taxon>
        <taxon>Metazoa</taxon>
        <taxon>Ecdysozoa</taxon>
        <taxon>Arthropoda</taxon>
        <taxon>Hexapoda</taxon>
        <taxon>Insecta</taxon>
        <taxon>Pterygota</taxon>
        <taxon>Neoptera</taxon>
        <taxon>Endopterygota</taxon>
        <taxon>Hymenoptera</taxon>
        <taxon>Apocrita</taxon>
        <taxon>Aculeata</taxon>
        <taxon>Formicoidea</taxon>
        <taxon>Formicidae</taxon>
        <taxon>Myrmicinae</taxon>
        <taxon>Trachymyrmex</taxon>
    </lineage>
</organism>
<keyword evidence="3" id="KW-1185">Reference proteome</keyword>
<proteinExistence type="predicted"/>